<keyword evidence="6 14" id="KW-0560">Oxidoreductase</keyword>
<evidence type="ECO:0000256" key="5">
    <source>
        <dbReference type="ARBA" id="ARBA00022862"/>
    </source>
</evidence>
<comment type="function">
    <text evidence="1">Thiol-specific peroxidase that catalyzes the reduction of hydrogen peroxide and organic hydroperoxides to water and alcohols, respectively. Plays a role in cell protection against oxidative stress by detoxifying peroxides and as sensor of hydrogen peroxide-mediated signaling events.</text>
</comment>
<evidence type="ECO:0000256" key="1">
    <source>
        <dbReference type="ARBA" id="ARBA00003330"/>
    </source>
</evidence>
<evidence type="ECO:0000256" key="7">
    <source>
        <dbReference type="ARBA" id="ARBA00023157"/>
    </source>
</evidence>
<evidence type="ECO:0000256" key="10">
    <source>
        <dbReference type="ARBA" id="ARBA00038489"/>
    </source>
</evidence>
<keyword evidence="15" id="KW-1185">Reference proteome</keyword>
<dbReference type="EMBL" id="JBHSML010000003">
    <property type="protein sequence ID" value="MFC5515913.1"/>
    <property type="molecule type" value="Genomic_DNA"/>
</dbReference>
<evidence type="ECO:0000256" key="9">
    <source>
        <dbReference type="ARBA" id="ARBA00032824"/>
    </source>
</evidence>
<comment type="caution">
    <text evidence="14">The sequence shown here is derived from an EMBL/GenBank/DDBJ whole genome shotgun (WGS) entry which is preliminary data.</text>
</comment>
<dbReference type="PROSITE" id="PS51352">
    <property type="entry name" value="THIOREDOXIN_2"/>
    <property type="match status" value="1"/>
</dbReference>
<reference evidence="15" key="1">
    <citation type="journal article" date="2019" name="Int. J. Syst. Evol. Microbiol.">
        <title>The Global Catalogue of Microorganisms (GCM) 10K type strain sequencing project: providing services to taxonomists for standard genome sequencing and annotation.</title>
        <authorList>
            <consortium name="The Broad Institute Genomics Platform"/>
            <consortium name="The Broad Institute Genome Sequencing Center for Infectious Disease"/>
            <person name="Wu L."/>
            <person name="Ma J."/>
        </authorList>
    </citation>
    <scope>NUCLEOTIDE SEQUENCE [LARGE SCALE GENOMIC DNA]</scope>
    <source>
        <strain evidence="15">KACC 12633</strain>
    </source>
</reference>
<feature type="domain" description="Thioredoxin" evidence="13">
    <location>
        <begin position="4"/>
        <end position="155"/>
    </location>
</feature>
<evidence type="ECO:0000256" key="11">
    <source>
        <dbReference type="ARBA" id="ARBA00042639"/>
    </source>
</evidence>
<dbReference type="Proteomes" id="UP001596150">
    <property type="component" value="Unassembled WGS sequence"/>
</dbReference>
<dbReference type="InterPro" id="IPR024706">
    <property type="entry name" value="Peroxiredoxin_AhpC-typ"/>
</dbReference>
<dbReference type="SUPFAM" id="SSF52833">
    <property type="entry name" value="Thioredoxin-like"/>
    <property type="match status" value="1"/>
</dbReference>
<evidence type="ECO:0000256" key="8">
    <source>
        <dbReference type="ARBA" id="ARBA00023284"/>
    </source>
</evidence>
<comment type="similarity">
    <text evidence="10">Belongs to the peroxiredoxin family. BCP/PrxQ subfamily.</text>
</comment>
<dbReference type="InterPro" id="IPR013766">
    <property type="entry name" value="Thioredoxin_domain"/>
</dbReference>
<evidence type="ECO:0000256" key="4">
    <source>
        <dbReference type="ARBA" id="ARBA00022559"/>
    </source>
</evidence>
<evidence type="ECO:0000313" key="14">
    <source>
        <dbReference type="EMBL" id="MFC5515913.1"/>
    </source>
</evidence>
<keyword evidence="4 14" id="KW-0575">Peroxidase</keyword>
<evidence type="ECO:0000256" key="12">
    <source>
        <dbReference type="ARBA" id="ARBA00049091"/>
    </source>
</evidence>
<evidence type="ECO:0000256" key="3">
    <source>
        <dbReference type="ARBA" id="ARBA00013017"/>
    </source>
</evidence>
<dbReference type="Pfam" id="PF00578">
    <property type="entry name" value="AhpC-TSA"/>
    <property type="match status" value="1"/>
</dbReference>
<dbReference type="EC" id="1.11.1.24" evidence="3"/>
<dbReference type="PIRSF" id="PIRSF000239">
    <property type="entry name" value="AHPC"/>
    <property type="match status" value="1"/>
</dbReference>
<name>A0ABW0PTW3_9HYPH</name>
<organism evidence="14 15">
    <name type="scientific">Kaistia terrae</name>
    <dbReference type="NCBI Taxonomy" id="537017"/>
    <lineage>
        <taxon>Bacteria</taxon>
        <taxon>Pseudomonadati</taxon>
        <taxon>Pseudomonadota</taxon>
        <taxon>Alphaproteobacteria</taxon>
        <taxon>Hyphomicrobiales</taxon>
        <taxon>Kaistiaceae</taxon>
        <taxon>Kaistia</taxon>
    </lineage>
</organism>
<protein>
    <recommendedName>
        <fullName evidence="3">thioredoxin-dependent peroxiredoxin</fullName>
        <ecNumber evidence="3">1.11.1.24</ecNumber>
    </recommendedName>
    <alternativeName>
        <fullName evidence="9">Thioredoxin peroxidase</fullName>
    </alternativeName>
    <alternativeName>
        <fullName evidence="11">Thioredoxin-dependent peroxiredoxin Bcp</fullName>
    </alternativeName>
</protein>
<proteinExistence type="inferred from homology"/>
<keyword evidence="8" id="KW-0676">Redox-active center</keyword>
<dbReference type="CDD" id="cd03017">
    <property type="entry name" value="PRX_BCP"/>
    <property type="match status" value="1"/>
</dbReference>
<dbReference type="GO" id="GO:0140824">
    <property type="term" value="F:thioredoxin-dependent peroxiredoxin activity"/>
    <property type="evidence" value="ECO:0007669"/>
    <property type="project" value="UniProtKB-EC"/>
</dbReference>
<dbReference type="InterPro" id="IPR000866">
    <property type="entry name" value="AhpC/TSA"/>
</dbReference>
<evidence type="ECO:0000256" key="6">
    <source>
        <dbReference type="ARBA" id="ARBA00023002"/>
    </source>
</evidence>
<dbReference type="RefSeq" id="WP_266341867.1">
    <property type="nucleotide sequence ID" value="NZ_JAPKNH010000001.1"/>
</dbReference>
<evidence type="ECO:0000256" key="2">
    <source>
        <dbReference type="ARBA" id="ARBA00011245"/>
    </source>
</evidence>
<evidence type="ECO:0000259" key="13">
    <source>
        <dbReference type="PROSITE" id="PS51352"/>
    </source>
</evidence>
<keyword evidence="7" id="KW-1015">Disulfide bond</keyword>
<accession>A0ABW0PTW3</accession>
<sequence length="155" mass="16927">MSTLTQGSPAPDFDLPADGGSRIKLSELKGRKVVLYFYPKDNTSGCTLEAIDFSARKADFEAAGTIVIGVSPDSVKSHDSFKKKHDLSIRLVSDESKAMLEAYGVWAEKSMFAHKYMGVVRTTYLIDADGNIARVWDKVKVKGHVEDVLAAAKSL</sequence>
<keyword evidence="5" id="KW-0049">Antioxidant</keyword>
<dbReference type="Gene3D" id="3.40.30.10">
    <property type="entry name" value="Glutaredoxin"/>
    <property type="match status" value="1"/>
</dbReference>
<dbReference type="PANTHER" id="PTHR42801:SF4">
    <property type="entry name" value="AHPC_TSA FAMILY PROTEIN"/>
    <property type="match status" value="1"/>
</dbReference>
<comment type="catalytic activity">
    <reaction evidence="12">
        <text>a hydroperoxide + [thioredoxin]-dithiol = an alcohol + [thioredoxin]-disulfide + H2O</text>
        <dbReference type="Rhea" id="RHEA:62620"/>
        <dbReference type="Rhea" id="RHEA-COMP:10698"/>
        <dbReference type="Rhea" id="RHEA-COMP:10700"/>
        <dbReference type="ChEBI" id="CHEBI:15377"/>
        <dbReference type="ChEBI" id="CHEBI:29950"/>
        <dbReference type="ChEBI" id="CHEBI:30879"/>
        <dbReference type="ChEBI" id="CHEBI:35924"/>
        <dbReference type="ChEBI" id="CHEBI:50058"/>
        <dbReference type="EC" id="1.11.1.24"/>
    </reaction>
</comment>
<dbReference type="InterPro" id="IPR050924">
    <property type="entry name" value="Peroxiredoxin_BCP/PrxQ"/>
</dbReference>
<dbReference type="PANTHER" id="PTHR42801">
    <property type="entry name" value="THIOREDOXIN-DEPENDENT PEROXIDE REDUCTASE"/>
    <property type="match status" value="1"/>
</dbReference>
<comment type="subunit">
    <text evidence="2">Monomer.</text>
</comment>
<dbReference type="InterPro" id="IPR036249">
    <property type="entry name" value="Thioredoxin-like_sf"/>
</dbReference>
<evidence type="ECO:0000313" key="15">
    <source>
        <dbReference type="Proteomes" id="UP001596150"/>
    </source>
</evidence>
<gene>
    <name evidence="14" type="ORF">ACFPP9_09050</name>
</gene>